<evidence type="ECO:0000313" key="4">
    <source>
        <dbReference type="EMBL" id="GJS66034.1"/>
    </source>
</evidence>
<dbReference type="Pfam" id="PF17919">
    <property type="entry name" value="RT_RNaseH_2"/>
    <property type="match status" value="1"/>
</dbReference>
<accession>A0ABQ4XKY7</accession>
<dbReference type="InterPro" id="IPR043502">
    <property type="entry name" value="DNA/RNA_pol_sf"/>
</dbReference>
<dbReference type="PANTHER" id="PTHR37984">
    <property type="entry name" value="PROTEIN CBG26694"/>
    <property type="match status" value="1"/>
</dbReference>
<dbReference type="PANTHER" id="PTHR37984:SF5">
    <property type="entry name" value="PROTEIN NYNRIN-LIKE"/>
    <property type="match status" value="1"/>
</dbReference>
<dbReference type="Proteomes" id="UP001151760">
    <property type="component" value="Unassembled WGS sequence"/>
</dbReference>
<comment type="caution">
    <text evidence="4">The sequence shown here is derived from an EMBL/GenBank/DDBJ whole genome shotgun (WGS) entry which is preliminary data.</text>
</comment>
<evidence type="ECO:0000259" key="2">
    <source>
        <dbReference type="Pfam" id="PF17919"/>
    </source>
</evidence>
<feature type="domain" description="Reverse transcriptase/retrotransposon-derived protein RNase H-like" evidence="2">
    <location>
        <begin position="118"/>
        <end position="173"/>
    </location>
</feature>
<name>A0ABQ4XKY7_9ASTR</name>
<feature type="domain" description="Integrase zinc-binding" evidence="3">
    <location>
        <begin position="211"/>
        <end position="266"/>
    </location>
</feature>
<sequence>MKVNEPKLKDIPVARNFPSVFPKDLSGLPPSHKVEFRINLIPGAMPVAKSPYLNSEGIHVDPSKIKAVKNWKPPKTPTEIRLFLGLARYYRRFIANFSKIAKPLTLLTQKNKKFERGDEQDIAFQTLKYMWCDALILALPEGADDFVVYYDASNQGFGCVLMQRNKRRWIELFSDYDCEIRYHPGLDKQFERKEYGGLYLAERIYVPVYGNLRTLIVNEAHTTRYYVYPGAENMYYDLRYLYWWPGIKKDIALYVSKCLTCSKVKVEHQKPSGVLQQPEIPEWK</sequence>
<reference evidence="4" key="2">
    <citation type="submission" date="2022-01" db="EMBL/GenBank/DDBJ databases">
        <authorList>
            <person name="Yamashiro T."/>
            <person name="Shiraishi A."/>
            <person name="Satake H."/>
            <person name="Nakayama K."/>
        </authorList>
    </citation>
    <scope>NUCLEOTIDE SEQUENCE</scope>
</reference>
<dbReference type="InterPro" id="IPR043128">
    <property type="entry name" value="Rev_trsase/Diguanyl_cyclase"/>
</dbReference>
<organism evidence="4 5">
    <name type="scientific">Tanacetum coccineum</name>
    <dbReference type="NCBI Taxonomy" id="301880"/>
    <lineage>
        <taxon>Eukaryota</taxon>
        <taxon>Viridiplantae</taxon>
        <taxon>Streptophyta</taxon>
        <taxon>Embryophyta</taxon>
        <taxon>Tracheophyta</taxon>
        <taxon>Spermatophyta</taxon>
        <taxon>Magnoliopsida</taxon>
        <taxon>eudicotyledons</taxon>
        <taxon>Gunneridae</taxon>
        <taxon>Pentapetalae</taxon>
        <taxon>asterids</taxon>
        <taxon>campanulids</taxon>
        <taxon>Asterales</taxon>
        <taxon>Asteraceae</taxon>
        <taxon>Asteroideae</taxon>
        <taxon>Anthemideae</taxon>
        <taxon>Anthemidinae</taxon>
        <taxon>Tanacetum</taxon>
    </lineage>
</organism>
<gene>
    <name evidence="4" type="ORF">Tco_0680598</name>
</gene>
<evidence type="ECO:0000256" key="1">
    <source>
        <dbReference type="ARBA" id="ARBA00023268"/>
    </source>
</evidence>
<dbReference type="InterPro" id="IPR041588">
    <property type="entry name" value="Integrase_H2C2"/>
</dbReference>
<evidence type="ECO:0000259" key="3">
    <source>
        <dbReference type="Pfam" id="PF17921"/>
    </source>
</evidence>
<dbReference type="Gene3D" id="1.10.340.70">
    <property type="match status" value="1"/>
</dbReference>
<dbReference type="GO" id="GO:0003964">
    <property type="term" value="F:RNA-directed DNA polymerase activity"/>
    <property type="evidence" value="ECO:0007669"/>
    <property type="project" value="UniProtKB-KW"/>
</dbReference>
<dbReference type="EMBL" id="BQNB010009621">
    <property type="protein sequence ID" value="GJS66034.1"/>
    <property type="molecule type" value="Genomic_DNA"/>
</dbReference>
<keyword evidence="4" id="KW-0548">Nucleotidyltransferase</keyword>
<proteinExistence type="predicted"/>
<dbReference type="InterPro" id="IPR050951">
    <property type="entry name" value="Retrovirus_Pol_polyprotein"/>
</dbReference>
<dbReference type="InterPro" id="IPR041577">
    <property type="entry name" value="RT_RNaseH_2"/>
</dbReference>
<dbReference type="SUPFAM" id="SSF56672">
    <property type="entry name" value="DNA/RNA polymerases"/>
    <property type="match status" value="1"/>
</dbReference>
<keyword evidence="1" id="KW-0511">Multifunctional enzyme</keyword>
<reference evidence="4" key="1">
    <citation type="journal article" date="2022" name="Int. J. Mol. Sci.">
        <title>Draft Genome of Tanacetum Coccineum: Genomic Comparison of Closely Related Tanacetum-Family Plants.</title>
        <authorList>
            <person name="Yamashiro T."/>
            <person name="Shiraishi A."/>
            <person name="Nakayama K."/>
            <person name="Satake H."/>
        </authorList>
    </citation>
    <scope>NUCLEOTIDE SEQUENCE</scope>
</reference>
<keyword evidence="4" id="KW-0808">Transferase</keyword>
<protein>
    <submittedName>
        <fullName evidence="4">Reverse transcriptase domain-containing protein</fullName>
    </submittedName>
</protein>
<evidence type="ECO:0000313" key="5">
    <source>
        <dbReference type="Proteomes" id="UP001151760"/>
    </source>
</evidence>
<keyword evidence="5" id="KW-1185">Reference proteome</keyword>
<dbReference type="Pfam" id="PF17921">
    <property type="entry name" value="Integrase_H2C2"/>
    <property type="match status" value="1"/>
</dbReference>
<keyword evidence="4" id="KW-0695">RNA-directed DNA polymerase</keyword>
<dbReference type="Gene3D" id="3.30.70.270">
    <property type="match status" value="1"/>
</dbReference>